<dbReference type="CDD" id="cd07043">
    <property type="entry name" value="STAS_anti-anti-sigma_factors"/>
    <property type="match status" value="1"/>
</dbReference>
<evidence type="ECO:0000313" key="2">
    <source>
        <dbReference type="EMBL" id="AMK78493.1"/>
    </source>
</evidence>
<dbReference type="RefSeq" id="WP_052142103.1">
    <property type="nucleotide sequence ID" value="NZ_CP014476.1"/>
</dbReference>
<feature type="domain" description="STAS" evidence="1">
    <location>
        <begin position="11"/>
        <end position="110"/>
    </location>
</feature>
<dbReference type="InterPro" id="IPR052746">
    <property type="entry name" value="MlaB_ABC_Transporter"/>
</dbReference>
<keyword evidence="3" id="KW-1185">Reference proteome</keyword>
<dbReference type="STRING" id="1538553.JT25_018690"/>
<dbReference type="Gene3D" id="3.30.750.24">
    <property type="entry name" value="STAS domain"/>
    <property type="match status" value="1"/>
</dbReference>
<dbReference type="InterPro" id="IPR002645">
    <property type="entry name" value="STAS_dom"/>
</dbReference>
<organism evidence="2 3">
    <name type="scientific">Methylomonas denitrificans</name>
    <dbReference type="NCBI Taxonomy" id="1538553"/>
    <lineage>
        <taxon>Bacteria</taxon>
        <taxon>Pseudomonadati</taxon>
        <taxon>Pseudomonadota</taxon>
        <taxon>Gammaproteobacteria</taxon>
        <taxon>Methylococcales</taxon>
        <taxon>Methylococcaceae</taxon>
        <taxon>Methylomonas</taxon>
    </lineage>
</organism>
<dbReference type="SUPFAM" id="SSF52091">
    <property type="entry name" value="SpoIIaa-like"/>
    <property type="match status" value="1"/>
</dbReference>
<dbReference type="PANTHER" id="PTHR35849">
    <property type="entry name" value="BLR2341 PROTEIN"/>
    <property type="match status" value="1"/>
</dbReference>
<reference evidence="2 3" key="1">
    <citation type="journal article" date="2015" name="Environ. Microbiol.">
        <title>Methane oxidation coupled to nitrate reduction under hypoxia by the Gammaproteobacterium Methylomonas denitrificans, sp. nov. type strain FJG1.</title>
        <authorList>
            <person name="Kits K.D."/>
            <person name="Klotz M.G."/>
            <person name="Stein L.Y."/>
        </authorList>
    </citation>
    <scope>NUCLEOTIDE SEQUENCE [LARGE SCALE GENOMIC DNA]</scope>
    <source>
        <strain evidence="2 3">FJG1</strain>
    </source>
</reference>
<dbReference type="InterPro" id="IPR036513">
    <property type="entry name" value="STAS_dom_sf"/>
</dbReference>
<accession>A0A126T8S5</accession>
<name>A0A126T8S5_9GAMM</name>
<dbReference type="PANTHER" id="PTHR35849:SF2">
    <property type="entry name" value="BLR2341 PROTEIN"/>
    <property type="match status" value="1"/>
</dbReference>
<gene>
    <name evidence="2" type="ORF">JT25_018690</name>
</gene>
<protein>
    <submittedName>
        <fullName evidence="2">Anti-sigma B factor antagonist</fullName>
    </submittedName>
</protein>
<evidence type="ECO:0000259" key="1">
    <source>
        <dbReference type="PROSITE" id="PS50801"/>
    </source>
</evidence>
<dbReference type="OrthoDB" id="3296574at2"/>
<proteinExistence type="predicted"/>
<dbReference type="AlphaFoldDB" id="A0A126T8S5"/>
<dbReference type="EMBL" id="CP014476">
    <property type="protein sequence ID" value="AMK78493.1"/>
    <property type="molecule type" value="Genomic_DNA"/>
</dbReference>
<dbReference type="KEGG" id="mdn:JT25_018690"/>
<dbReference type="Proteomes" id="UP000030512">
    <property type="component" value="Chromosome"/>
</dbReference>
<dbReference type="InterPro" id="IPR058548">
    <property type="entry name" value="MlaB-like_STAS"/>
</dbReference>
<evidence type="ECO:0000313" key="3">
    <source>
        <dbReference type="Proteomes" id="UP000030512"/>
    </source>
</evidence>
<sequence>MAIELKQQKKGVIQLAIQGELTIYSVLEHKQALSPYLSSAKDIQIDLADVTEIDSAGLQLLMFLKQEAVSRGITFSLSQHSEAVVEVLELLNLSKHFGDPIVISADWKSS</sequence>
<dbReference type="PROSITE" id="PS50801">
    <property type="entry name" value="STAS"/>
    <property type="match status" value="1"/>
</dbReference>
<dbReference type="Pfam" id="PF13466">
    <property type="entry name" value="STAS_2"/>
    <property type="match status" value="1"/>
</dbReference>